<keyword evidence="6" id="KW-0633">Potassium transport</keyword>
<sequence>MISYVLGKMMKLLAIFLIFPTICSLIYKEPKEITISFIYTILISLFLSCSFRLLANVKKMEKNFYTKEGLVIVAITWLIYSAIGCLPFVFSNSIPSYIDAFFETASGFTTTGSSIIADVEILEKSILFWRSMTHFIGGMGVIVFAVALLPRSPHNIYILKAEVPGPIFGKIVSSMKKTALYLYIVYISLALVMFILLLFSGIGIFESINITFSTAGTGGFGTKNSGISYYNNDYVTCIVTIFMIIFSMNLNLVYIAVAKKYIKIFNSEELKWYLLIILAATVAIYINIYNSPNVHNERFLDVLFTVSSIISTTGFTYLNFSNWTMFSQIIIAFLMVCGGCAGGTAGGLKVPRIMFIIKNTKNYIRKYINPHKVVALKIENKVVEDTNKISNYILIYFLVFAVLSILLSIQLNDFEEIFTAVLTTLNNVGPGFNKFGPMENFSNIPKFSKFVLSISMLLGRLEIIPFIVLLSSKIWRTKKVR</sequence>
<evidence type="ECO:0000256" key="1">
    <source>
        <dbReference type="ARBA" id="ARBA00004429"/>
    </source>
</evidence>
<feature type="transmembrane region" description="Helical" evidence="12">
    <location>
        <begin position="34"/>
        <end position="57"/>
    </location>
</feature>
<evidence type="ECO:0000256" key="7">
    <source>
        <dbReference type="ARBA" id="ARBA00022692"/>
    </source>
</evidence>
<comment type="similarity">
    <text evidence="2">Belongs to the TrkH potassium transport family.</text>
</comment>
<organism evidence="13 14">
    <name type="scientific">Gemelliphila asaccharolytica</name>
    <dbReference type="NCBI Taxonomy" id="502393"/>
    <lineage>
        <taxon>Bacteria</taxon>
        <taxon>Bacillati</taxon>
        <taxon>Bacillota</taxon>
        <taxon>Bacilli</taxon>
        <taxon>Bacillales</taxon>
        <taxon>Gemellaceae</taxon>
        <taxon>Gemelliphila</taxon>
    </lineage>
</organism>
<keyword evidence="11 12" id="KW-0472">Membrane</keyword>
<keyword evidence="8" id="KW-0630">Potassium</keyword>
<evidence type="ECO:0000256" key="6">
    <source>
        <dbReference type="ARBA" id="ARBA00022538"/>
    </source>
</evidence>
<evidence type="ECO:0000256" key="2">
    <source>
        <dbReference type="ARBA" id="ARBA00009137"/>
    </source>
</evidence>
<evidence type="ECO:0000313" key="13">
    <source>
        <dbReference type="EMBL" id="KXB58996.1"/>
    </source>
</evidence>
<dbReference type="Proteomes" id="UP000070467">
    <property type="component" value="Unassembled WGS sequence"/>
</dbReference>
<keyword evidence="9 12" id="KW-1133">Transmembrane helix</keyword>
<feature type="transmembrane region" description="Helical" evidence="12">
    <location>
        <begin position="450"/>
        <end position="471"/>
    </location>
</feature>
<accession>A0ABR5TNJ7</accession>
<evidence type="ECO:0000256" key="10">
    <source>
        <dbReference type="ARBA" id="ARBA00023065"/>
    </source>
</evidence>
<feature type="transmembrane region" description="Helical" evidence="12">
    <location>
        <begin position="238"/>
        <end position="258"/>
    </location>
</feature>
<name>A0ABR5TNJ7_9BACL</name>
<evidence type="ECO:0000256" key="11">
    <source>
        <dbReference type="ARBA" id="ARBA00023136"/>
    </source>
</evidence>
<feature type="transmembrane region" description="Helical" evidence="12">
    <location>
        <begin position="389"/>
        <end position="409"/>
    </location>
</feature>
<dbReference type="InterPro" id="IPR003445">
    <property type="entry name" value="Cat_transpt"/>
</dbReference>
<keyword evidence="14" id="KW-1185">Reference proteome</keyword>
<dbReference type="PANTHER" id="PTHR32024:SF2">
    <property type="entry name" value="TRK SYSTEM POTASSIUM UPTAKE PROTEIN TRKG-RELATED"/>
    <property type="match status" value="1"/>
</dbReference>
<dbReference type="EMBL" id="LSDB01000001">
    <property type="protein sequence ID" value="KXB58996.1"/>
    <property type="molecule type" value="Genomic_DNA"/>
</dbReference>
<feature type="transmembrane region" description="Helical" evidence="12">
    <location>
        <begin position="270"/>
        <end position="289"/>
    </location>
</feature>
<feature type="transmembrane region" description="Helical" evidence="12">
    <location>
        <begin position="180"/>
        <end position="205"/>
    </location>
</feature>
<comment type="subcellular location">
    <subcellularLocation>
        <location evidence="1">Cell inner membrane</location>
        <topology evidence="1">Multi-pass membrane protein</topology>
    </subcellularLocation>
</comment>
<reference evidence="13 14" key="1">
    <citation type="submission" date="2016-01" db="EMBL/GenBank/DDBJ databases">
        <authorList>
            <person name="Mitreva M."/>
            <person name="Pepin K.H."/>
            <person name="Mihindukulasuriya K.A."/>
            <person name="Fulton R."/>
            <person name="Fronick C."/>
            <person name="O'Laughlin M."/>
            <person name="Miner T."/>
            <person name="Herter B."/>
            <person name="Rosa B.A."/>
            <person name="Cordes M."/>
            <person name="Tomlinson C."/>
            <person name="Wollam A."/>
            <person name="Palsikar V.B."/>
            <person name="Mardis E.R."/>
            <person name="Wilson R.K."/>
        </authorList>
    </citation>
    <scope>NUCLEOTIDE SEQUENCE [LARGE SCALE GENOMIC DNA]</scope>
    <source>
        <strain evidence="13 14">KA00071</strain>
    </source>
</reference>
<evidence type="ECO:0000256" key="8">
    <source>
        <dbReference type="ARBA" id="ARBA00022958"/>
    </source>
</evidence>
<proteinExistence type="inferred from homology"/>
<dbReference type="Pfam" id="PF02386">
    <property type="entry name" value="TrkH"/>
    <property type="match status" value="1"/>
</dbReference>
<keyword evidence="7 12" id="KW-0812">Transmembrane</keyword>
<feature type="transmembrane region" description="Helical" evidence="12">
    <location>
        <begin position="325"/>
        <end position="348"/>
    </location>
</feature>
<evidence type="ECO:0000313" key="14">
    <source>
        <dbReference type="Proteomes" id="UP000070467"/>
    </source>
</evidence>
<dbReference type="PANTHER" id="PTHR32024">
    <property type="entry name" value="TRK SYSTEM POTASSIUM UPTAKE PROTEIN TRKG-RELATED"/>
    <property type="match status" value="1"/>
</dbReference>
<evidence type="ECO:0000256" key="3">
    <source>
        <dbReference type="ARBA" id="ARBA00022448"/>
    </source>
</evidence>
<keyword evidence="10" id="KW-0406">Ion transport</keyword>
<feature type="transmembrane region" description="Helical" evidence="12">
    <location>
        <begin position="69"/>
        <end position="90"/>
    </location>
</feature>
<dbReference type="PIRSF" id="PIRSF006247">
    <property type="entry name" value="TrkH"/>
    <property type="match status" value="1"/>
</dbReference>
<dbReference type="InterPro" id="IPR004772">
    <property type="entry name" value="TrkH"/>
</dbReference>
<protein>
    <submittedName>
        <fullName evidence="13">Cation transport protein</fullName>
    </submittedName>
</protein>
<evidence type="ECO:0000256" key="9">
    <source>
        <dbReference type="ARBA" id="ARBA00022989"/>
    </source>
</evidence>
<evidence type="ECO:0000256" key="5">
    <source>
        <dbReference type="ARBA" id="ARBA00022519"/>
    </source>
</evidence>
<feature type="transmembrane region" description="Helical" evidence="12">
    <location>
        <begin position="132"/>
        <end position="150"/>
    </location>
</feature>
<keyword evidence="3" id="KW-0813">Transport</keyword>
<gene>
    <name evidence="13" type="ORF">HMPREF1871_00063</name>
</gene>
<evidence type="ECO:0000256" key="12">
    <source>
        <dbReference type="SAM" id="Phobius"/>
    </source>
</evidence>
<keyword evidence="5" id="KW-0997">Cell inner membrane</keyword>
<comment type="caution">
    <text evidence="13">The sequence shown here is derived from an EMBL/GenBank/DDBJ whole genome shotgun (WGS) entry which is preliminary data.</text>
</comment>
<keyword evidence="4" id="KW-1003">Cell membrane</keyword>
<evidence type="ECO:0000256" key="4">
    <source>
        <dbReference type="ARBA" id="ARBA00022475"/>
    </source>
</evidence>